<dbReference type="OrthoDB" id="341421at2759"/>
<name>A0A482W4W7_ASBVE</name>
<feature type="domain" description="HTH OST-type" evidence="1">
    <location>
        <begin position="1"/>
        <end position="43"/>
    </location>
</feature>
<proteinExistence type="predicted"/>
<accession>A0A482W4W7</accession>
<dbReference type="PROSITE" id="PS51644">
    <property type="entry name" value="HTH_OST"/>
    <property type="match status" value="1"/>
</dbReference>
<reference evidence="2 3" key="1">
    <citation type="submission" date="2017-03" db="EMBL/GenBank/DDBJ databases">
        <title>Genome of the blue death feigning beetle - Asbolus verrucosus.</title>
        <authorList>
            <person name="Rider S.D."/>
        </authorList>
    </citation>
    <scope>NUCLEOTIDE SEQUENCE [LARGE SCALE GENOMIC DNA]</scope>
    <source>
        <strain evidence="2">Butters</strain>
        <tissue evidence="2">Head and leg muscle</tissue>
    </source>
</reference>
<comment type="caution">
    <text evidence="2">The sequence shown here is derived from an EMBL/GenBank/DDBJ whole genome shotgun (WGS) entry which is preliminary data.</text>
</comment>
<evidence type="ECO:0000259" key="1">
    <source>
        <dbReference type="PROSITE" id="PS51644"/>
    </source>
</evidence>
<keyword evidence="3" id="KW-1185">Reference proteome</keyword>
<organism evidence="2 3">
    <name type="scientific">Asbolus verrucosus</name>
    <name type="common">Desert ironclad beetle</name>
    <dbReference type="NCBI Taxonomy" id="1661398"/>
    <lineage>
        <taxon>Eukaryota</taxon>
        <taxon>Metazoa</taxon>
        <taxon>Ecdysozoa</taxon>
        <taxon>Arthropoda</taxon>
        <taxon>Hexapoda</taxon>
        <taxon>Insecta</taxon>
        <taxon>Pterygota</taxon>
        <taxon>Neoptera</taxon>
        <taxon>Endopterygota</taxon>
        <taxon>Coleoptera</taxon>
        <taxon>Polyphaga</taxon>
        <taxon>Cucujiformia</taxon>
        <taxon>Tenebrionidae</taxon>
        <taxon>Pimeliinae</taxon>
        <taxon>Asbolus</taxon>
    </lineage>
</organism>
<gene>
    <name evidence="2" type="ORF">BDFB_012591</name>
</gene>
<protein>
    <recommendedName>
        <fullName evidence="1">HTH OST-type domain-containing protein</fullName>
    </recommendedName>
</protein>
<evidence type="ECO:0000313" key="2">
    <source>
        <dbReference type="EMBL" id="RZC40124.1"/>
    </source>
</evidence>
<dbReference type="EMBL" id="QDEB01028656">
    <property type="protein sequence ID" value="RZC40124.1"/>
    <property type="molecule type" value="Genomic_DNA"/>
</dbReference>
<dbReference type="AlphaFoldDB" id="A0A482W4W7"/>
<dbReference type="Proteomes" id="UP000292052">
    <property type="component" value="Unassembled WGS sequence"/>
</dbReference>
<dbReference type="InterPro" id="IPR025605">
    <property type="entry name" value="OST-HTH/LOTUS_dom"/>
</dbReference>
<feature type="non-terminal residue" evidence="2">
    <location>
        <position position="171"/>
    </location>
</feature>
<sequence>MFKRSLRFEKYGYRSLIELCANLPEIFQYVQPTLDDYLLYDKNKTIPPFEQANMASLALWDMGSILIPPDVLHPGDKIPRYPIGDSYQVGDYLDIAVGEIYDPSKFWITDPYGKLKPLMNNLQINYQYNVLEIYLADISSEHNIFYINDVLVKEGHALYTNQCKTDPDYLQ</sequence>
<evidence type="ECO:0000313" key="3">
    <source>
        <dbReference type="Proteomes" id="UP000292052"/>
    </source>
</evidence>
<dbReference type="STRING" id="1661398.A0A482W4W7"/>